<feature type="domain" description="Peptidase M20 dimerisation" evidence="6">
    <location>
        <begin position="265"/>
        <end position="366"/>
    </location>
</feature>
<dbReference type="PROSITE" id="PS00758">
    <property type="entry name" value="ARGE_DAPE_CPG2_1"/>
    <property type="match status" value="1"/>
</dbReference>
<name>A0A146KH70_9EUKA</name>
<organism evidence="7">
    <name type="scientific">Trepomonas sp. PC1</name>
    <dbReference type="NCBI Taxonomy" id="1076344"/>
    <lineage>
        <taxon>Eukaryota</taxon>
        <taxon>Metamonada</taxon>
        <taxon>Diplomonadida</taxon>
        <taxon>Hexamitidae</taxon>
        <taxon>Hexamitinae</taxon>
        <taxon>Trepomonas</taxon>
    </lineage>
</organism>
<dbReference type="InterPro" id="IPR002933">
    <property type="entry name" value="Peptidase_M20"/>
</dbReference>
<gene>
    <name evidence="7" type="ORF">TPC1_10785</name>
</gene>
<reference evidence="7" key="1">
    <citation type="submission" date="2015-07" db="EMBL/GenBank/DDBJ databases">
        <title>Adaptation to a free-living lifestyle via gene acquisitions in the diplomonad Trepomonas sp. PC1.</title>
        <authorList>
            <person name="Xu F."/>
            <person name="Jerlstrom-Hultqvist J."/>
            <person name="Kolisko M."/>
            <person name="Simpson A.G.B."/>
            <person name="Roger A.J."/>
            <person name="Svard S.G."/>
            <person name="Andersson J.O."/>
        </authorList>
    </citation>
    <scope>NUCLEOTIDE SEQUENCE</scope>
    <source>
        <strain evidence="7">PC1</strain>
    </source>
</reference>
<evidence type="ECO:0000256" key="2">
    <source>
        <dbReference type="ARBA" id="ARBA00006247"/>
    </source>
</evidence>
<comment type="similarity">
    <text evidence="2">Belongs to the peptidase M20A family.</text>
</comment>
<dbReference type="Gene3D" id="3.30.70.360">
    <property type="match status" value="1"/>
</dbReference>
<evidence type="ECO:0000256" key="5">
    <source>
        <dbReference type="ARBA" id="ARBA00022833"/>
    </source>
</evidence>
<dbReference type="Pfam" id="PF07687">
    <property type="entry name" value="M20_dimer"/>
    <property type="match status" value="1"/>
</dbReference>
<dbReference type="InterPro" id="IPR011650">
    <property type="entry name" value="Peptidase_M20_dimer"/>
</dbReference>
<dbReference type="Gene3D" id="3.40.630.10">
    <property type="entry name" value="Zn peptidases"/>
    <property type="match status" value="1"/>
</dbReference>
<dbReference type="GO" id="GO:0046872">
    <property type="term" value="F:metal ion binding"/>
    <property type="evidence" value="ECO:0007669"/>
    <property type="project" value="UniProtKB-KW"/>
</dbReference>
<evidence type="ECO:0000259" key="6">
    <source>
        <dbReference type="Pfam" id="PF07687"/>
    </source>
</evidence>
<evidence type="ECO:0000256" key="3">
    <source>
        <dbReference type="ARBA" id="ARBA00022723"/>
    </source>
</evidence>
<accession>A0A146KH70</accession>
<dbReference type="Pfam" id="PF01546">
    <property type="entry name" value="Peptidase_M20"/>
    <property type="match status" value="1"/>
</dbReference>
<dbReference type="EMBL" id="GDID01000583">
    <property type="protein sequence ID" value="JAP96023.1"/>
    <property type="molecule type" value="Transcribed_RNA"/>
</dbReference>
<keyword evidence="3" id="KW-0479">Metal-binding</keyword>
<evidence type="ECO:0000256" key="4">
    <source>
        <dbReference type="ARBA" id="ARBA00022801"/>
    </source>
</evidence>
<dbReference type="AlphaFoldDB" id="A0A146KH70"/>
<keyword evidence="5" id="KW-0862">Zinc</keyword>
<proteinExistence type="inferred from homology"/>
<dbReference type="SUPFAM" id="SSF53187">
    <property type="entry name" value="Zn-dependent exopeptidases"/>
    <property type="match status" value="1"/>
</dbReference>
<keyword evidence="4" id="KW-0378">Hydrolase</keyword>
<sequence length="529" mass="59456">MTKRSKYKSHNLAISSLRRILTQNQMSLQKRIQELTLKYEHLAVEWLKEAVRIPMDTIKQNPLAGQSNGELERLQYLKSEIIKHKCVSKPEDVFIDGAGNLVWLAEDYSDKSEDKKVIYFDGHSDTVAPLPDKWAKIGGLDVWQGLLDPKKIDREQLKQNLGWVPKESEYENCIWGRGTADQLAGVISQMMATKVCIELIPEGGLKNVKIVSVATIQEEDNDGCGPLYYFKDQVIKNKKMPVPDLIVITEGTGDSTRSGLGIYRAQRGRMQIEVEVRGVSCHGSMPHMGKNPLEFGAKIICQATEQVQKGEGILNHEFLGKGTRTASWCHLDTPSDCAVPERFVFRFDRRMTVGETAEMCINSIKSLPAIQETIAAGLHVDVRAPKYEGATHTGWKPMNEQVYLGWETPADHVAVQAAMDAYSQTVGEALTQTDIDQMDGYIKKEPFLGRWIFSTDGVGIPIRNEEFEDAPSKKWIHLESGFKYPAMLGLGAGTEQNTHRIGECIHKVELKFACMWMARLVNRFAELSK</sequence>
<dbReference type="InterPro" id="IPR001261">
    <property type="entry name" value="ArgE/DapE_CS"/>
</dbReference>
<evidence type="ECO:0000313" key="7">
    <source>
        <dbReference type="EMBL" id="JAP96023.1"/>
    </source>
</evidence>
<evidence type="ECO:0000256" key="1">
    <source>
        <dbReference type="ARBA" id="ARBA00001947"/>
    </source>
</evidence>
<dbReference type="InterPro" id="IPR036264">
    <property type="entry name" value="Bact_exopeptidase_dim_dom"/>
</dbReference>
<dbReference type="PANTHER" id="PTHR43808">
    <property type="entry name" value="ACETYLORNITHINE DEACETYLASE"/>
    <property type="match status" value="1"/>
</dbReference>
<dbReference type="PANTHER" id="PTHR43808:SF8">
    <property type="entry name" value="PEPTIDASE M20 DIMERISATION DOMAIN-CONTAINING PROTEIN"/>
    <property type="match status" value="1"/>
</dbReference>
<protein>
    <submittedName>
        <fullName evidence="7">Clan MH, family M20, peptidase T-like metallopeptidase</fullName>
    </submittedName>
</protein>
<dbReference type="SUPFAM" id="SSF55031">
    <property type="entry name" value="Bacterial exopeptidase dimerisation domain"/>
    <property type="match status" value="1"/>
</dbReference>
<dbReference type="GO" id="GO:0016787">
    <property type="term" value="F:hydrolase activity"/>
    <property type="evidence" value="ECO:0007669"/>
    <property type="project" value="UniProtKB-KW"/>
</dbReference>
<dbReference type="InterPro" id="IPR050072">
    <property type="entry name" value="Peptidase_M20A"/>
</dbReference>
<comment type="cofactor">
    <cofactor evidence="1">
        <name>Zn(2+)</name>
        <dbReference type="ChEBI" id="CHEBI:29105"/>
    </cofactor>
</comment>